<gene>
    <name evidence="1" type="ORF">Ocin01_18047</name>
</gene>
<dbReference type="GO" id="GO:0005789">
    <property type="term" value="C:endoplasmic reticulum membrane"/>
    <property type="evidence" value="ECO:0007669"/>
    <property type="project" value="TreeGrafter"/>
</dbReference>
<comment type="caution">
    <text evidence="1">The sequence shown here is derived from an EMBL/GenBank/DDBJ whole genome shotgun (WGS) entry which is preliminary data.</text>
</comment>
<organism evidence="1 2">
    <name type="scientific">Orchesella cincta</name>
    <name type="common">Springtail</name>
    <name type="synonym">Podura cincta</name>
    <dbReference type="NCBI Taxonomy" id="48709"/>
    <lineage>
        <taxon>Eukaryota</taxon>
        <taxon>Metazoa</taxon>
        <taxon>Ecdysozoa</taxon>
        <taxon>Arthropoda</taxon>
        <taxon>Hexapoda</taxon>
        <taxon>Collembola</taxon>
        <taxon>Entomobryomorpha</taxon>
        <taxon>Entomobryoidea</taxon>
        <taxon>Orchesellidae</taxon>
        <taxon>Orchesellinae</taxon>
        <taxon>Orchesella</taxon>
    </lineage>
</organism>
<dbReference type="InterPro" id="IPR029063">
    <property type="entry name" value="SAM-dependent_MTases_sf"/>
</dbReference>
<dbReference type="GO" id="GO:0031902">
    <property type="term" value="C:late endosome membrane"/>
    <property type="evidence" value="ECO:0007669"/>
    <property type="project" value="TreeGrafter"/>
</dbReference>
<dbReference type="STRING" id="48709.A0A1D2M6N3"/>
<dbReference type="Gene3D" id="3.40.50.150">
    <property type="entry name" value="Vaccinia Virus protein VP39"/>
    <property type="match status" value="1"/>
</dbReference>
<protein>
    <recommendedName>
        <fullName evidence="3">Protein Star</fullName>
    </recommendedName>
</protein>
<sequence>MSKFIKIRTKFAFPVVILILIIVLLNRIERYPNKPSLEDILAGRVTIQQDDERLINYIKDVGILRPPPHGRYSLQWPHVRDQSTGQAGYILSHILKNKRNGFFVECGALDGETRSNTLFMERNLGWTGLLVEADPANFKQLLKINRNAWSSNVCLATKPHPHVVSIDREEKQEN</sequence>
<dbReference type="EMBL" id="LJIJ01003355">
    <property type="protein sequence ID" value="ODM88635.1"/>
    <property type="molecule type" value="Genomic_DNA"/>
</dbReference>
<dbReference type="GO" id="GO:0006888">
    <property type="term" value="P:endoplasmic reticulum to Golgi vesicle-mediated transport"/>
    <property type="evidence" value="ECO:0007669"/>
    <property type="project" value="TreeGrafter"/>
</dbReference>
<dbReference type="GO" id="GO:0005886">
    <property type="term" value="C:plasma membrane"/>
    <property type="evidence" value="ECO:0007669"/>
    <property type="project" value="TreeGrafter"/>
</dbReference>
<dbReference type="InterPro" id="IPR053202">
    <property type="entry name" value="EGF_Rcpt_Signaling_Reg"/>
</dbReference>
<dbReference type="AlphaFoldDB" id="A0A1D2M6N3"/>
<evidence type="ECO:0000313" key="1">
    <source>
        <dbReference type="EMBL" id="ODM88635.1"/>
    </source>
</evidence>
<accession>A0A1D2M6N3</accession>
<dbReference type="PANTHER" id="PTHR34009">
    <property type="entry name" value="PROTEIN STAR"/>
    <property type="match status" value="1"/>
</dbReference>
<reference evidence="1 2" key="1">
    <citation type="journal article" date="2016" name="Genome Biol. Evol.">
        <title>Gene Family Evolution Reflects Adaptation to Soil Environmental Stressors in the Genome of the Collembolan Orchesella cincta.</title>
        <authorList>
            <person name="Faddeeva-Vakhrusheva A."/>
            <person name="Derks M.F."/>
            <person name="Anvar S.Y."/>
            <person name="Agamennone V."/>
            <person name="Suring W."/>
            <person name="Smit S."/>
            <person name="van Straalen N.M."/>
            <person name="Roelofs D."/>
        </authorList>
    </citation>
    <scope>NUCLEOTIDE SEQUENCE [LARGE SCALE GENOMIC DNA]</scope>
    <source>
        <tissue evidence="1">Mixed pool</tissue>
    </source>
</reference>
<name>A0A1D2M6N3_ORCCI</name>
<proteinExistence type="predicted"/>
<dbReference type="Proteomes" id="UP000094527">
    <property type="component" value="Unassembled WGS sequence"/>
</dbReference>
<dbReference type="OrthoDB" id="6357215at2759"/>
<keyword evidence="2" id="KW-1185">Reference proteome</keyword>
<dbReference type="PANTHER" id="PTHR34009:SF2">
    <property type="entry name" value="PROTEIN STAR"/>
    <property type="match status" value="1"/>
</dbReference>
<dbReference type="GO" id="GO:0016197">
    <property type="term" value="P:endosomal transport"/>
    <property type="evidence" value="ECO:0007669"/>
    <property type="project" value="TreeGrafter"/>
</dbReference>
<evidence type="ECO:0000313" key="2">
    <source>
        <dbReference type="Proteomes" id="UP000094527"/>
    </source>
</evidence>
<evidence type="ECO:0008006" key="3">
    <source>
        <dbReference type="Google" id="ProtNLM"/>
    </source>
</evidence>
<dbReference type="GO" id="GO:0005794">
    <property type="term" value="C:Golgi apparatus"/>
    <property type="evidence" value="ECO:0007669"/>
    <property type="project" value="TreeGrafter"/>
</dbReference>